<sequence length="122" mass="14340">MTKQISDRVKLKRAYETPTADDGIRVLVDRLWPRGIKKSEAAIDHWLKELAPSTDLRKWFGHDPARWVEFRRRYMAEIEEHGDELDRLRALMAEGTVTLVYSAHDETHNDAVVLEEMLLKQR</sequence>
<keyword evidence="2" id="KW-1185">Reference proteome</keyword>
<dbReference type="PANTHER" id="PTHR36849">
    <property type="entry name" value="CYTOPLASMIC PROTEIN-RELATED"/>
    <property type="match status" value="1"/>
</dbReference>
<evidence type="ECO:0000313" key="1">
    <source>
        <dbReference type="EMBL" id="QKK18842.1"/>
    </source>
</evidence>
<organism evidence="1 2">
    <name type="scientific">Rhizobium indicum</name>
    <dbReference type="NCBI Taxonomy" id="2583231"/>
    <lineage>
        <taxon>Bacteria</taxon>
        <taxon>Pseudomonadati</taxon>
        <taxon>Pseudomonadota</taxon>
        <taxon>Alphaproteobacteria</taxon>
        <taxon>Hyphomicrobiales</taxon>
        <taxon>Rhizobiaceae</taxon>
        <taxon>Rhizobium/Agrobacterium group</taxon>
        <taxon>Rhizobium</taxon>
    </lineage>
</organism>
<reference evidence="1 2" key="1">
    <citation type="submission" date="2020-05" db="EMBL/GenBank/DDBJ databases">
        <title>Genome sequences of pea root nodulating Rhizobium spp.</title>
        <authorList>
            <person name="Rahi P."/>
        </authorList>
    </citation>
    <scope>NUCLEOTIDE SEQUENCE [LARGE SCALE GENOMIC DNA]</scope>
    <source>
        <strain evidence="2">JKLM 12A2</strain>
    </source>
</reference>
<dbReference type="Pfam" id="PF22752">
    <property type="entry name" value="DUF488-N3i"/>
    <property type="match status" value="1"/>
</dbReference>
<dbReference type="Proteomes" id="UP000305673">
    <property type="component" value="Chromosome"/>
</dbReference>
<protein>
    <submittedName>
        <fullName evidence="1">DUF488 domain-containing protein</fullName>
    </submittedName>
</protein>
<dbReference type="InterPro" id="IPR052552">
    <property type="entry name" value="YeaO-like"/>
</dbReference>
<dbReference type="PANTHER" id="PTHR36849:SF1">
    <property type="entry name" value="CYTOPLASMIC PROTEIN"/>
    <property type="match status" value="1"/>
</dbReference>
<proteinExistence type="predicted"/>
<name>A0ABX6PK50_9HYPH</name>
<dbReference type="RefSeq" id="WP_138387130.1">
    <property type="nucleotide sequence ID" value="NZ_CP054021.1"/>
</dbReference>
<evidence type="ECO:0000313" key="2">
    <source>
        <dbReference type="Proteomes" id="UP000305673"/>
    </source>
</evidence>
<gene>
    <name evidence="1" type="ORF">FFM53_021340</name>
</gene>
<dbReference type="EMBL" id="CP054021">
    <property type="protein sequence ID" value="QKK18842.1"/>
    <property type="molecule type" value="Genomic_DNA"/>
</dbReference>
<accession>A0ABX6PK50</accession>